<evidence type="ECO:0000256" key="4">
    <source>
        <dbReference type="ARBA" id="ARBA00023251"/>
    </source>
</evidence>
<comment type="similarity">
    <text evidence="2 5">Belongs to the class-C beta-lactamase family.</text>
</comment>
<evidence type="ECO:0000256" key="3">
    <source>
        <dbReference type="ARBA" id="ARBA00022801"/>
    </source>
</evidence>
<dbReference type="PROSITE" id="PS00336">
    <property type="entry name" value="BETA_LACTAMASE_C"/>
    <property type="match status" value="1"/>
</dbReference>
<gene>
    <name evidence="8" type="ORF">G6W59_02525</name>
</gene>
<dbReference type="EC" id="3.5.2.6" evidence="5"/>
<comment type="caution">
    <text evidence="8">The sequence shown here is derived from an EMBL/GenBank/DDBJ whole genome shotgun (WGS) entry which is preliminary data.</text>
</comment>
<dbReference type="GO" id="GO:0046677">
    <property type="term" value="P:response to antibiotic"/>
    <property type="evidence" value="ECO:0007669"/>
    <property type="project" value="UniProtKB-UniRule"/>
</dbReference>
<dbReference type="GO" id="GO:0008800">
    <property type="term" value="F:beta-lactamase activity"/>
    <property type="evidence" value="ECO:0007669"/>
    <property type="project" value="UniProtKB-UniRule"/>
</dbReference>
<dbReference type="GO" id="GO:0017001">
    <property type="term" value="P:antibiotic catabolic process"/>
    <property type="evidence" value="ECO:0007669"/>
    <property type="project" value="InterPro"/>
</dbReference>
<dbReference type="PANTHER" id="PTHR46825">
    <property type="entry name" value="D-ALANYL-D-ALANINE-CARBOXYPEPTIDASE/ENDOPEPTIDASE AMPH"/>
    <property type="match status" value="1"/>
</dbReference>
<dbReference type="EMBL" id="JAANNT010000001">
    <property type="protein sequence ID" value="NUV27231.1"/>
    <property type="molecule type" value="Genomic_DNA"/>
</dbReference>
<evidence type="ECO:0000313" key="9">
    <source>
        <dbReference type="Proteomes" id="UP000540128"/>
    </source>
</evidence>
<feature type="domain" description="Beta-lactamase-related" evidence="7">
    <location>
        <begin position="23"/>
        <end position="312"/>
    </location>
</feature>
<dbReference type="InterPro" id="IPR001586">
    <property type="entry name" value="Beta-lactam_class-C_AS"/>
</dbReference>
<dbReference type="InterPro" id="IPR050491">
    <property type="entry name" value="AmpC-like"/>
</dbReference>
<evidence type="ECO:0000259" key="7">
    <source>
        <dbReference type="Pfam" id="PF00144"/>
    </source>
</evidence>
<keyword evidence="4 5" id="KW-0046">Antibiotic resistance</keyword>
<dbReference type="InterPro" id="IPR001466">
    <property type="entry name" value="Beta-lactam-related"/>
</dbReference>
<evidence type="ECO:0000256" key="1">
    <source>
        <dbReference type="ARBA" id="ARBA00001526"/>
    </source>
</evidence>
<feature type="region of interest" description="Disordered" evidence="6">
    <location>
        <begin position="199"/>
        <end position="221"/>
    </location>
</feature>
<keyword evidence="9" id="KW-1185">Reference proteome</keyword>
<dbReference type="InterPro" id="IPR012338">
    <property type="entry name" value="Beta-lactam/transpept-like"/>
</dbReference>
<dbReference type="AlphaFoldDB" id="A0A7Y6C574"/>
<dbReference type="Proteomes" id="UP000540128">
    <property type="component" value="Unassembled WGS sequence"/>
</dbReference>
<proteinExistence type="inferred from homology"/>
<sequence length="336" mass="34259">MSPAVHGDERLAARLGELLGPRHPAAGAAVVSPRGTVLAAQGAGPGGDFEIGSVSKGVTGLLYADALARGEVAPETTLGELLPLGNAPAANVTLRSLSTHRSGLPRLPASARPWRRTLALWRHGTNPYGETLTHLLHQARGVPLGKPRPRYSNLGFALLGHALARAAGTTYAQLLQHRLATPLGLDCLYAPATAARLRPGALPGRSRGGRPRQPWTGEGLGPAGGIRASLADMARLTAALLDGSAAGVGALDPVAPFGAGARIGAAWITVEIDGRPVTWHNGGTGGFRSWLGLDRARGTGLVVLSATAAPVDRQGFALLAEYSGGNGDGGNGRGGR</sequence>
<accession>A0A7Y6C574</accession>
<name>A0A7Y6C574_9ACTN</name>
<evidence type="ECO:0000256" key="5">
    <source>
        <dbReference type="RuleBase" id="RU361140"/>
    </source>
</evidence>
<protein>
    <recommendedName>
        <fullName evidence="5">Beta-lactamase</fullName>
        <ecNumber evidence="5">3.5.2.6</ecNumber>
    </recommendedName>
</protein>
<dbReference type="PANTHER" id="PTHR46825:SF9">
    <property type="entry name" value="BETA-LACTAMASE-RELATED DOMAIN-CONTAINING PROTEIN"/>
    <property type="match status" value="1"/>
</dbReference>
<dbReference type="Pfam" id="PF00144">
    <property type="entry name" value="Beta-lactamase"/>
    <property type="match status" value="1"/>
</dbReference>
<dbReference type="RefSeq" id="WP_030696733.1">
    <property type="nucleotide sequence ID" value="NZ_JAANNT010000001.1"/>
</dbReference>
<organism evidence="8 9">
    <name type="scientific">Streptomyces odorifer</name>
    <dbReference type="NCBI Taxonomy" id="53450"/>
    <lineage>
        <taxon>Bacteria</taxon>
        <taxon>Bacillati</taxon>
        <taxon>Actinomycetota</taxon>
        <taxon>Actinomycetes</taxon>
        <taxon>Kitasatosporales</taxon>
        <taxon>Streptomycetaceae</taxon>
        <taxon>Streptomyces</taxon>
        <taxon>Streptomyces albidoflavus group</taxon>
    </lineage>
</organism>
<dbReference type="Gene3D" id="3.40.710.10">
    <property type="entry name" value="DD-peptidase/beta-lactamase superfamily"/>
    <property type="match status" value="1"/>
</dbReference>
<dbReference type="GO" id="GO:0030288">
    <property type="term" value="C:outer membrane-bounded periplasmic space"/>
    <property type="evidence" value="ECO:0007669"/>
    <property type="project" value="InterPro"/>
</dbReference>
<dbReference type="SUPFAM" id="SSF56601">
    <property type="entry name" value="beta-lactamase/transpeptidase-like"/>
    <property type="match status" value="1"/>
</dbReference>
<evidence type="ECO:0000256" key="2">
    <source>
        <dbReference type="ARBA" id="ARBA00007840"/>
    </source>
</evidence>
<evidence type="ECO:0000256" key="6">
    <source>
        <dbReference type="SAM" id="MobiDB-lite"/>
    </source>
</evidence>
<evidence type="ECO:0000313" key="8">
    <source>
        <dbReference type="EMBL" id="NUV27231.1"/>
    </source>
</evidence>
<reference evidence="8 9" key="1">
    <citation type="submission" date="2020-03" db="EMBL/GenBank/DDBJ databases">
        <title>Complete genome sequence of sixteen Streptomyces strains facilitates identification of candidate genes involved in plant growth-promotion in grain legumes and cereals.</title>
        <authorList>
            <person name="Gopalakrishnan S."/>
            <person name="Thakur V."/>
            <person name="Saxena R."/>
            <person name="Vadlamudi S."/>
            <person name="Purohit S."/>
            <person name="Kumar V."/>
            <person name="Rathore A."/>
            <person name="Chitikineni A."/>
            <person name="Varshney R.K."/>
        </authorList>
    </citation>
    <scope>NUCLEOTIDE SEQUENCE [LARGE SCALE GENOMIC DNA]</scope>
    <source>
        <strain evidence="8 9">KAI-180</strain>
    </source>
</reference>
<keyword evidence="3 5" id="KW-0378">Hydrolase</keyword>
<comment type="catalytic activity">
    <reaction evidence="1 5">
        <text>a beta-lactam + H2O = a substituted beta-amino acid</text>
        <dbReference type="Rhea" id="RHEA:20401"/>
        <dbReference type="ChEBI" id="CHEBI:15377"/>
        <dbReference type="ChEBI" id="CHEBI:35627"/>
        <dbReference type="ChEBI" id="CHEBI:140347"/>
        <dbReference type="EC" id="3.5.2.6"/>
    </reaction>
</comment>